<protein>
    <submittedName>
        <fullName evidence="2">Uncharacterized protein</fullName>
    </submittedName>
</protein>
<feature type="region of interest" description="Disordered" evidence="1">
    <location>
        <begin position="63"/>
        <end position="90"/>
    </location>
</feature>
<evidence type="ECO:0000313" key="3">
    <source>
        <dbReference type="Proteomes" id="UP001458880"/>
    </source>
</evidence>
<evidence type="ECO:0000256" key="1">
    <source>
        <dbReference type="SAM" id="MobiDB-lite"/>
    </source>
</evidence>
<gene>
    <name evidence="2" type="ORF">QE152_g1595</name>
</gene>
<dbReference type="Proteomes" id="UP001458880">
    <property type="component" value="Unassembled WGS sequence"/>
</dbReference>
<comment type="caution">
    <text evidence="2">The sequence shown here is derived from an EMBL/GenBank/DDBJ whole genome shotgun (WGS) entry which is preliminary data.</text>
</comment>
<sequence length="90" mass="9978">MLTGRGVHPKLEIKPNFLVCRLNVSPGNAVVNTPIELLNGCEANVNVVFEKVLELEGEMRDPVVSDHKIQQDKHKKDSSSADTKTSKIRI</sequence>
<evidence type="ECO:0000313" key="2">
    <source>
        <dbReference type="EMBL" id="KAK9754102.1"/>
    </source>
</evidence>
<dbReference type="AlphaFoldDB" id="A0AAW1N465"/>
<dbReference type="EMBL" id="JASPKY010000009">
    <property type="protein sequence ID" value="KAK9754102.1"/>
    <property type="molecule type" value="Genomic_DNA"/>
</dbReference>
<reference evidence="2 3" key="1">
    <citation type="journal article" date="2024" name="BMC Genomics">
        <title>De novo assembly and annotation of Popillia japonica's genome with initial clues to its potential as an invasive pest.</title>
        <authorList>
            <person name="Cucini C."/>
            <person name="Boschi S."/>
            <person name="Funari R."/>
            <person name="Cardaioli E."/>
            <person name="Iannotti N."/>
            <person name="Marturano G."/>
            <person name="Paoli F."/>
            <person name="Bruttini M."/>
            <person name="Carapelli A."/>
            <person name="Frati F."/>
            <person name="Nardi F."/>
        </authorList>
    </citation>
    <scope>NUCLEOTIDE SEQUENCE [LARGE SCALE GENOMIC DNA]</scope>
    <source>
        <strain evidence="2">DMR45628</strain>
    </source>
</reference>
<feature type="compositionally biased region" description="Basic and acidic residues" evidence="1">
    <location>
        <begin position="63"/>
        <end position="79"/>
    </location>
</feature>
<accession>A0AAW1N465</accession>
<proteinExistence type="predicted"/>
<name>A0AAW1N465_POPJA</name>
<organism evidence="2 3">
    <name type="scientific">Popillia japonica</name>
    <name type="common">Japanese beetle</name>
    <dbReference type="NCBI Taxonomy" id="7064"/>
    <lineage>
        <taxon>Eukaryota</taxon>
        <taxon>Metazoa</taxon>
        <taxon>Ecdysozoa</taxon>
        <taxon>Arthropoda</taxon>
        <taxon>Hexapoda</taxon>
        <taxon>Insecta</taxon>
        <taxon>Pterygota</taxon>
        <taxon>Neoptera</taxon>
        <taxon>Endopterygota</taxon>
        <taxon>Coleoptera</taxon>
        <taxon>Polyphaga</taxon>
        <taxon>Scarabaeiformia</taxon>
        <taxon>Scarabaeidae</taxon>
        <taxon>Rutelinae</taxon>
        <taxon>Popillia</taxon>
    </lineage>
</organism>
<keyword evidence="3" id="KW-1185">Reference proteome</keyword>